<sequence length="69" mass="7753">LGPEKSSVQPAVTKRITNCNACNLVASQFIRSKHMPFDVLENYDLQHGFLCCEMSNTVETGIIRCDFQC</sequence>
<evidence type="ECO:0000313" key="2">
    <source>
        <dbReference type="Proteomes" id="UP000241769"/>
    </source>
</evidence>
<proteinExistence type="predicted"/>
<accession>A0A2P6NI27</accession>
<dbReference type="InParanoid" id="A0A2P6NI27"/>
<dbReference type="Proteomes" id="UP000241769">
    <property type="component" value="Unassembled WGS sequence"/>
</dbReference>
<evidence type="ECO:0000313" key="1">
    <source>
        <dbReference type="EMBL" id="PRP83589.1"/>
    </source>
</evidence>
<protein>
    <submittedName>
        <fullName evidence="1">Peroxisomal membrane MPV17/PMP22-like protein</fullName>
    </submittedName>
</protein>
<gene>
    <name evidence="1" type="ORF">PROFUN_08315</name>
</gene>
<comment type="caution">
    <text evidence="1">The sequence shown here is derived from an EMBL/GenBank/DDBJ whole genome shotgun (WGS) entry which is preliminary data.</text>
</comment>
<name>A0A2P6NI27_9EUKA</name>
<reference evidence="1 2" key="1">
    <citation type="journal article" date="2018" name="Genome Biol. Evol.">
        <title>Multiple Roots of Fruiting Body Formation in Amoebozoa.</title>
        <authorList>
            <person name="Hillmann F."/>
            <person name="Forbes G."/>
            <person name="Novohradska S."/>
            <person name="Ferling I."/>
            <person name="Riege K."/>
            <person name="Groth M."/>
            <person name="Westermann M."/>
            <person name="Marz M."/>
            <person name="Spaller T."/>
            <person name="Winckler T."/>
            <person name="Schaap P."/>
            <person name="Glockner G."/>
        </authorList>
    </citation>
    <scope>NUCLEOTIDE SEQUENCE [LARGE SCALE GENOMIC DNA]</scope>
    <source>
        <strain evidence="1 2">Jena</strain>
    </source>
</reference>
<dbReference type="EMBL" id="MDYQ01000079">
    <property type="protein sequence ID" value="PRP83589.1"/>
    <property type="molecule type" value="Genomic_DNA"/>
</dbReference>
<feature type="non-terminal residue" evidence="1">
    <location>
        <position position="1"/>
    </location>
</feature>
<dbReference type="AlphaFoldDB" id="A0A2P6NI27"/>
<organism evidence="1 2">
    <name type="scientific">Planoprotostelium fungivorum</name>
    <dbReference type="NCBI Taxonomy" id="1890364"/>
    <lineage>
        <taxon>Eukaryota</taxon>
        <taxon>Amoebozoa</taxon>
        <taxon>Evosea</taxon>
        <taxon>Variosea</taxon>
        <taxon>Cavosteliida</taxon>
        <taxon>Cavosteliaceae</taxon>
        <taxon>Planoprotostelium</taxon>
    </lineage>
</organism>
<keyword evidence="2" id="KW-1185">Reference proteome</keyword>